<dbReference type="EMBL" id="CAJVPM010025437">
    <property type="protein sequence ID" value="CAG8657956.1"/>
    <property type="molecule type" value="Genomic_DNA"/>
</dbReference>
<feature type="non-terminal residue" evidence="1">
    <location>
        <position position="352"/>
    </location>
</feature>
<sequence length="352" mass="40670">NSPQVHEIDHRIEVISRELKEVQLDKPSKSSLKLSNKKDVYYSNNEHDTEVTTTKISKIARSLHKNKVQEPEIIELLTICEQTRIYSFQEFLGLESMKNVVKIGEASFSEVFAGYAPKFTSVKTKCVFKIIPFGRGAEVLVNGEAQCTIKDISQEVKITRELGGRTGLDSSLRVGFLQLYRYKTKYYILFPLKHTFYLDNKFHISVGICCGKYPIELLDEWDRWDVEFNSENERPDYFDAKQLYVIFVVEHGGISLENFKLKNWEQAWSLLSQVGWALAQAEQHRDLHWGNITIKPTKNQVVSYELPSAEVNVQVPTGGIRAFIIDYTLSRMQRENEIIHVDLLDETYFTGQ</sequence>
<feature type="non-terminal residue" evidence="1">
    <location>
        <position position="1"/>
    </location>
</feature>
<protein>
    <submittedName>
        <fullName evidence="1">7758_t:CDS:1</fullName>
    </submittedName>
</protein>
<evidence type="ECO:0000313" key="1">
    <source>
        <dbReference type="EMBL" id="CAG8657956.1"/>
    </source>
</evidence>
<gene>
    <name evidence="1" type="ORF">SCALOS_LOCUS8921</name>
</gene>
<name>A0ACA9NP49_9GLOM</name>
<dbReference type="Proteomes" id="UP000789860">
    <property type="component" value="Unassembled WGS sequence"/>
</dbReference>
<proteinExistence type="predicted"/>
<reference evidence="1" key="1">
    <citation type="submission" date="2021-06" db="EMBL/GenBank/DDBJ databases">
        <authorList>
            <person name="Kallberg Y."/>
            <person name="Tangrot J."/>
            <person name="Rosling A."/>
        </authorList>
    </citation>
    <scope>NUCLEOTIDE SEQUENCE</scope>
    <source>
        <strain evidence="1">AU212A</strain>
    </source>
</reference>
<comment type="caution">
    <text evidence="1">The sequence shown here is derived from an EMBL/GenBank/DDBJ whole genome shotgun (WGS) entry which is preliminary data.</text>
</comment>
<keyword evidence="2" id="KW-1185">Reference proteome</keyword>
<evidence type="ECO:0000313" key="2">
    <source>
        <dbReference type="Proteomes" id="UP000789860"/>
    </source>
</evidence>
<organism evidence="1 2">
    <name type="scientific">Scutellospora calospora</name>
    <dbReference type="NCBI Taxonomy" id="85575"/>
    <lineage>
        <taxon>Eukaryota</taxon>
        <taxon>Fungi</taxon>
        <taxon>Fungi incertae sedis</taxon>
        <taxon>Mucoromycota</taxon>
        <taxon>Glomeromycotina</taxon>
        <taxon>Glomeromycetes</taxon>
        <taxon>Diversisporales</taxon>
        <taxon>Gigasporaceae</taxon>
        <taxon>Scutellospora</taxon>
    </lineage>
</organism>
<accession>A0ACA9NP49</accession>